<evidence type="ECO:0000256" key="1">
    <source>
        <dbReference type="ARBA" id="ARBA00022475"/>
    </source>
</evidence>
<dbReference type="Gene3D" id="3.40.50.410">
    <property type="entry name" value="von Willebrand factor, type A domain"/>
    <property type="match status" value="1"/>
</dbReference>
<dbReference type="SMART" id="SM00327">
    <property type="entry name" value="VWA"/>
    <property type="match status" value="1"/>
</dbReference>
<sequence length="342" mass="38461">MRFAEPNFLWCLFTLPLFLLLFVYAYHRRKKLASRFASISMLPKIAVSLSPWRRIAKTSLLLLGIAFLIIALARPQWGRQMEHIERKGLDIVLLQDVSLSMLAEDVKPNRLIRSRHEISAFLDTLSGDRIGLVAFSGEAQTLVPLTLDYGTVQLILRDLEPGWLLPGTDLAAAIDKGLQMFQRSKVPSKYAVMVLMSDGEEQDAKAVEKAKEAAEAGIRIYTVGIGSKEGVPIPEPTKNGDVAYHKDRFGNIVTTRLEERTLSEVASITGARYFYASPGEFQLQKVLSEIESMEKRDTSSDQMENYQDRYQIFLAMAALLFLAEALLSERGKKRKQLAGRFS</sequence>
<accession>A0A1T4PVQ7</accession>
<dbReference type="AlphaFoldDB" id="A0A1M6RV49"/>
<reference evidence="7" key="1">
    <citation type="submission" date="2016-11" db="EMBL/GenBank/DDBJ databases">
        <authorList>
            <person name="Jaros S."/>
            <person name="Januszkiewicz K."/>
            <person name="Wedrychowicz H."/>
        </authorList>
    </citation>
    <scope>NUCLEOTIDE SEQUENCE [LARGE SCALE GENOMIC DNA]</scope>
    <source>
        <strain evidence="7">UWOS</strain>
    </source>
</reference>
<dbReference type="Proteomes" id="UP000190449">
    <property type="component" value="Unassembled WGS sequence"/>
</dbReference>
<evidence type="ECO:0000313" key="8">
    <source>
        <dbReference type="EMBL" id="SJZ95603.1"/>
    </source>
</evidence>
<dbReference type="Pfam" id="PF07584">
    <property type="entry name" value="BatA"/>
    <property type="match status" value="1"/>
</dbReference>
<dbReference type="EMBL" id="FUWU01000038">
    <property type="protein sequence ID" value="SJZ95603.1"/>
    <property type="molecule type" value="Genomic_DNA"/>
</dbReference>
<evidence type="ECO:0000313" key="7">
    <source>
        <dbReference type="EMBL" id="SHK36238.1"/>
    </source>
</evidence>
<dbReference type="Proteomes" id="UP000184275">
    <property type="component" value="Unassembled WGS sequence"/>
</dbReference>
<evidence type="ECO:0000313" key="10">
    <source>
        <dbReference type="Proteomes" id="UP000190449"/>
    </source>
</evidence>
<accession>A0A1M6RV49</accession>
<evidence type="ECO:0000313" key="9">
    <source>
        <dbReference type="Proteomes" id="UP000184275"/>
    </source>
</evidence>
<keyword evidence="9" id="KW-1185">Reference proteome</keyword>
<gene>
    <name evidence="8" type="ORF">SAMN02745108_02071</name>
    <name evidence="7" type="ORF">SAMN05720469_104119</name>
</gene>
<name>A0A1M6RV49_9BACT</name>
<evidence type="ECO:0000259" key="6">
    <source>
        <dbReference type="PROSITE" id="PS50234"/>
    </source>
</evidence>
<keyword evidence="4 5" id="KW-0472">Membrane</keyword>
<dbReference type="EMBL" id="FRAW01000004">
    <property type="protein sequence ID" value="SHK36238.1"/>
    <property type="molecule type" value="Genomic_DNA"/>
</dbReference>
<keyword evidence="2 5" id="KW-0812">Transmembrane</keyword>
<evidence type="ECO:0000256" key="3">
    <source>
        <dbReference type="ARBA" id="ARBA00022989"/>
    </source>
</evidence>
<feature type="transmembrane region" description="Helical" evidence="5">
    <location>
        <begin position="60"/>
        <end position="77"/>
    </location>
</feature>
<keyword evidence="3 5" id="KW-1133">Transmembrane helix</keyword>
<evidence type="ECO:0000256" key="2">
    <source>
        <dbReference type="ARBA" id="ARBA00022692"/>
    </source>
</evidence>
<dbReference type="SUPFAM" id="SSF53300">
    <property type="entry name" value="vWA-like"/>
    <property type="match status" value="1"/>
</dbReference>
<dbReference type="PROSITE" id="PS50234">
    <property type="entry name" value="VWFA"/>
    <property type="match status" value="1"/>
</dbReference>
<dbReference type="PANTHER" id="PTHR22550:SF5">
    <property type="entry name" value="LEUCINE ZIPPER PROTEIN 4"/>
    <property type="match status" value="1"/>
</dbReference>
<organism evidence="7 9">
    <name type="scientific">Fibrobacter intestinalis</name>
    <dbReference type="NCBI Taxonomy" id="28122"/>
    <lineage>
        <taxon>Bacteria</taxon>
        <taxon>Pseudomonadati</taxon>
        <taxon>Fibrobacterota</taxon>
        <taxon>Fibrobacteria</taxon>
        <taxon>Fibrobacterales</taxon>
        <taxon>Fibrobacteraceae</taxon>
        <taxon>Fibrobacter</taxon>
    </lineage>
</organism>
<feature type="transmembrane region" description="Helical" evidence="5">
    <location>
        <begin position="6"/>
        <end position="26"/>
    </location>
</feature>
<reference evidence="9" key="2">
    <citation type="submission" date="2016-11" db="EMBL/GenBank/DDBJ databases">
        <authorList>
            <person name="Varghese N."/>
            <person name="Submissions S."/>
        </authorList>
    </citation>
    <scope>NUCLEOTIDE SEQUENCE [LARGE SCALE GENOMIC DNA]</scope>
    <source>
        <strain evidence="9">UWOS</strain>
    </source>
</reference>
<evidence type="ECO:0000256" key="5">
    <source>
        <dbReference type="SAM" id="Phobius"/>
    </source>
</evidence>
<protein>
    <submittedName>
        <fullName evidence="7">Ca-activated chloride channel family protein</fullName>
    </submittedName>
</protein>
<dbReference type="InterPro" id="IPR002035">
    <property type="entry name" value="VWF_A"/>
</dbReference>
<dbReference type="PANTHER" id="PTHR22550">
    <property type="entry name" value="SPORE GERMINATION PROTEIN"/>
    <property type="match status" value="1"/>
</dbReference>
<dbReference type="InterPro" id="IPR050768">
    <property type="entry name" value="UPF0353/GerABKA_families"/>
</dbReference>
<dbReference type="RefSeq" id="WP_073302791.1">
    <property type="nucleotide sequence ID" value="NZ_FRAW01000004.1"/>
</dbReference>
<dbReference type="InterPro" id="IPR036465">
    <property type="entry name" value="vWFA_dom_sf"/>
</dbReference>
<dbReference type="Pfam" id="PF13519">
    <property type="entry name" value="VWA_2"/>
    <property type="match status" value="1"/>
</dbReference>
<dbReference type="InterPro" id="IPR024163">
    <property type="entry name" value="Aerotolerance_reg_N"/>
</dbReference>
<keyword evidence="1" id="KW-1003">Cell membrane</keyword>
<reference evidence="8 10" key="3">
    <citation type="submission" date="2017-02" db="EMBL/GenBank/DDBJ databases">
        <authorList>
            <person name="Peterson S.W."/>
        </authorList>
    </citation>
    <scope>NUCLEOTIDE SEQUENCE [LARGE SCALE GENOMIC DNA]</scope>
    <source>
        <strain evidence="8 10">ATCC 43854</strain>
    </source>
</reference>
<feature type="domain" description="VWFA" evidence="6">
    <location>
        <begin position="90"/>
        <end position="290"/>
    </location>
</feature>
<evidence type="ECO:0000256" key="4">
    <source>
        <dbReference type="ARBA" id="ARBA00023136"/>
    </source>
</evidence>
<dbReference type="STRING" id="28122.SAMN02745108_02071"/>
<proteinExistence type="predicted"/>